<gene>
    <name evidence="2" type="ORF">PCOR1329_LOCUS59724</name>
</gene>
<keyword evidence="1" id="KW-1133">Transmembrane helix</keyword>
<protein>
    <submittedName>
        <fullName evidence="2">Uncharacterized protein</fullName>
    </submittedName>
</protein>
<accession>A0ABN9VNL8</accession>
<keyword evidence="3" id="KW-1185">Reference proteome</keyword>
<keyword evidence="1" id="KW-0472">Membrane</keyword>
<dbReference type="Proteomes" id="UP001189429">
    <property type="component" value="Unassembled WGS sequence"/>
</dbReference>
<evidence type="ECO:0000256" key="1">
    <source>
        <dbReference type="SAM" id="Phobius"/>
    </source>
</evidence>
<comment type="caution">
    <text evidence="2">The sequence shown here is derived from an EMBL/GenBank/DDBJ whole genome shotgun (WGS) entry which is preliminary data.</text>
</comment>
<evidence type="ECO:0000313" key="2">
    <source>
        <dbReference type="EMBL" id="CAK0874974.1"/>
    </source>
</evidence>
<reference evidence="2" key="1">
    <citation type="submission" date="2023-10" db="EMBL/GenBank/DDBJ databases">
        <authorList>
            <person name="Chen Y."/>
            <person name="Shah S."/>
            <person name="Dougan E. K."/>
            <person name="Thang M."/>
            <person name="Chan C."/>
        </authorList>
    </citation>
    <scope>NUCLEOTIDE SEQUENCE [LARGE SCALE GENOMIC DNA]</scope>
</reference>
<keyword evidence="1" id="KW-0812">Transmembrane</keyword>
<proteinExistence type="predicted"/>
<organism evidence="2 3">
    <name type="scientific">Prorocentrum cordatum</name>
    <dbReference type="NCBI Taxonomy" id="2364126"/>
    <lineage>
        <taxon>Eukaryota</taxon>
        <taxon>Sar</taxon>
        <taxon>Alveolata</taxon>
        <taxon>Dinophyceae</taxon>
        <taxon>Prorocentrales</taxon>
        <taxon>Prorocentraceae</taxon>
        <taxon>Prorocentrum</taxon>
    </lineage>
</organism>
<evidence type="ECO:0000313" key="3">
    <source>
        <dbReference type="Proteomes" id="UP001189429"/>
    </source>
</evidence>
<feature type="transmembrane region" description="Helical" evidence="1">
    <location>
        <begin position="12"/>
        <end position="34"/>
    </location>
</feature>
<name>A0ABN9VNL8_9DINO</name>
<dbReference type="EMBL" id="CAUYUJ010017456">
    <property type="protein sequence ID" value="CAK0874974.1"/>
    <property type="molecule type" value="Genomic_DNA"/>
</dbReference>
<sequence length="273" mass="29730">MINANRSARYGCMIVAIAQSIPMAAGVGVAAAAWDLRGPVLEWPGLVNTLQRLGKLARNSTERLAAGEEVEFASGSFSLFLPVASLAADAEREGGNPILQLLTALKAFAPAGTETAEFWVQDNFVQTPPQPHWDHLVWVLKQQGRLVMPLAASVLFLGDHGTPTIATSNRILPATSDSDPLEQIDDKLRSISPASLLEAWLLLPRRRRYFLFDGALLHGVLDPRACCEELAGRGTSTSQERRVTFLVNWIGSSSRPTAPASSFPLARRLVRRR</sequence>